<name>A0A090MMI6_AFIFE</name>
<evidence type="ECO:0000259" key="2">
    <source>
        <dbReference type="Pfam" id="PF01970"/>
    </source>
</evidence>
<dbReference type="STRING" id="1035.BN961_02032"/>
<dbReference type="EMBL" id="CCAZ020000001">
    <property type="protein sequence ID" value="CEG08616.1"/>
    <property type="molecule type" value="Genomic_DNA"/>
</dbReference>
<feature type="transmembrane region" description="Helical" evidence="1">
    <location>
        <begin position="60"/>
        <end position="83"/>
    </location>
</feature>
<reference evidence="3 4" key="1">
    <citation type="journal article" date="2014" name="Genome Announc.">
        <title>Genome Sequence of Afipia felis Strain 76713, Isolated in Hospital Water Using an Amoeba Co-Culture Procedure.</title>
        <authorList>
            <person name="Benamar S."/>
            <person name="La Scola B."/>
            <person name="Croce O."/>
        </authorList>
    </citation>
    <scope>NUCLEOTIDE SEQUENCE [LARGE SCALE GENOMIC DNA]</scope>
    <source>
        <strain evidence="3 4">76713</strain>
    </source>
</reference>
<feature type="domain" description="DUF112" evidence="2">
    <location>
        <begin position="21"/>
        <end position="441"/>
    </location>
</feature>
<dbReference type="InterPro" id="IPR002823">
    <property type="entry name" value="DUF112_TM"/>
</dbReference>
<comment type="caution">
    <text evidence="3">The sequence shown here is derived from an EMBL/GenBank/DDBJ whole genome shotgun (WGS) entry which is preliminary data.</text>
</comment>
<evidence type="ECO:0000256" key="1">
    <source>
        <dbReference type="SAM" id="Phobius"/>
    </source>
</evidence>
<feature type="transmembrane region" description="Helical" evidence="1">
    <location>
        <begin position="356"/>
        <end position="380"/>
    </location>
</feature>
<feature type="transmembrane region" description="Helical" evidence="1">
    <location>
        <begin position="392"/>
        <end position="410"/>
    </location>
</feature>
<dbReference type="OrthoDB" id="7232499at2"/>
<feature type="transmembrane region" description="Helical" evidence="1">
    <location>
        <begin position="21"/>
        <end position="48"/>
    </location>
</feature>
<dbReference type="Proteomes" id="UP000035762">
    <property type="component" value="Unassembled WGS sequence"/>
</dbReference>
<protein>
    <submittedName>
        <fullName evidence="3">Tripartite tricarboxylate transporter TctA family protein</fullName>
    </submittedName>
</protein>
<dbReference type="PANTHER" id="PTHR35342">
    <property type="entry name" value="TRICARBOXYLIC TRANSPORT PROTEIN"/>
    <property type="match status" value="1"/>
</dbReference>
<evidence type="ECO:0000313" key="3">
    <source>
        <dbReference type="EMBL" id="CEG08616.1"/>
    </source>
</evidence>
<dbReference type="PANTHER" id="PTHR35342:SF5">
    <property type="entry name" value="TRICARBOXYLIC TRANSPORT PROTEIN"/>
    <property type="match status" value="1"/>
</dbReference>
<organism evidence="3 4">
    <name type="scientific">Afipia felis</name>
    <name type="common">Cat scratch disease bacillus</name>
    <dbReference type="NCBI Taxonomy" id="1035"/>
    <lineage>
        <taxon>Bacteria</taxon>
        <taxon>Pseudomonadati</taxon>
        <taxon>Pseudomonadota</taxon>
        <taxon>Alphaproteobacteria</taxon>
        <taxon>Hyphomicrobiales</taxon>
        <taxon>Nitrobacteraceae</taxon>
        <taxon>Afipia</taxon>
    </lineage>
</organism>
<sequence>MSDVLILLGHGFLNCFTVSHMLMLLLGIVVGLLVGVLPGLTLVMGVALTLPFTYHMDVTASIVLLTAMYVSGTYGGAFTAILFKIPGEPIDVPMLWDGYTMGRKGKPAKALGWTLVAALGGGLLSAVIMVFLTQPLAHFALRFSTPEYFAVLVFGLSSVVALGSGSLANALISLCVGILIASVGTDETYGAYRFTFGSPILADGIEFLVVMVGAYGIGEVLSRLETGFSTRPIEKISNARTELPSWREISALKWMFARASVLGNVIGLIPGAGATIASFVSYGMESQFGKRRAEMGTGIAEGIVAPQAAATASVGGALVPLLALGIPGSGATAIILGAFMLHGIQPGPQVMVTSAPIIYTVFASVFLGLALMCVVGYFAIRPLVKILDLPEAVVSAYVMTLCFVGALSIRNSVTDLWLMIAFGVIGYLFERFKFPVAPLVLGVILGPLTEAAFMNSMISFGNDWTVFFTRPISGFVMVCTALILALPFLQRALSSRKAVPATEGQAPSA</sequence>
<feature type="transmembrane region" description="Helical" evidence="1">
    <location>
        <begin position="110"/>
        <end position="132"/>
    </location>
</feature>
<evidence type="ECO:0000313" key="4">
    <source>
        <dbReference type="Proteomes" id="UP000035762"/>
    </source>
</evidence>
<feature type="transmembrane region" description="Helical" evidence="1">
    <location>
        <begin position="321"/>
        <end position="344"/>
    </location>
</feature>
<keyword evidence="4" id="KW-1185">Reference proteome</keyword>
<gene>
    <name evidence="3" type="ORF">BN961_02032</name>
</gene>
<feature type="transmembrane region" description="Helical" evidence="1">
    <location>
        <begin position="472"/>
        <end position="489"/>
    </location>
</feature>
<feature type="transmembrane region" description="Helical" evidence="1">
    <location>
        <begin position="261"/>
        <end position="282"/>
    </location>
</feature>
<keyword evidence="1" id="KW-1133">Transmembrane helix</keyword>
<proteinExistence type="predicted"/>
<keyword evidence="1" id="KW-0812">Transmembrane</keyword>
<keyword evidence="1" id="KW-0472">Membrane</keyword>
<dbReference type="RefSeq" id="WP_009340636.1">
    <property type="nucleotide sequence ID" value="NZ_CCAZ020000001.1"/>
</dbReference>
<dbReference type="AlphaFoldDB" id="A0A090MMI6"/>
<feature type="transmembrane region" description="Helical" evidence="1">
    <location>
        <begin position="416"/>
        <end position="432"/>
    </location>
</feature>
<feature type="transmembrane region" description="Helical" evidence="1">
    <location>
        <begin position="194"/>
        <end position="217"/>
    </location>
</feature>
<feature type="transmembrane region" description="Helical" evidence="1">
    <location>
        <begin position="152"/>
        <end position="182"/>
    </location>
</feature>
<feature type="transmembrane region" description="Helical" evidence="1">
    <location>
        <begin position="439"/>
        <end position="460"/>
    </location>
</feature>
<dbReference type="Pfam" id="PF01970">
    <property type="entry name" value="TctA"/>
    <property type="match status" value="1"/>
</dbReference>
<accession>A0A090MMI6</accession>